<gene>
    <name evidence="1" type="ORF">HUJ06_010084</name>
</gene>
<sequence length="40" mass="4859">MALKRKMMTNKMMMTKTVMRRMTVNSFSGFNRVYIMTIMF</sequence>
<accession>A0A822YGF8</accession>
<proteinExistence type="predicted"/>
<evidence type="ECO:0000313" key="2">
    <source>
        <dbReference type="Proteomes" id="UP000607653"/>
    </source>
</evidence>
<protein>
    <submittedName>
        <fullName evidence="1">Uncharacterized protein</fullName>
    </submittedName>
</protein>
<dbReference type="Proteomes" id="UP000607653">
    <property type="component" value="Unassembled WGS sequence"/>
</dbReference>
<name>A0A822YGF8_NELNU</name>
<comment type="caution">
    <text evidence="1">The sequence shown here is derived from an EMBL/GenBank/DDBJ whole genome shotgun (WGS) entry which is preliminary data.</text>
</comment>
<keyword evidence="2" id="KW-1185">Reference proteome</keyword>
<evidence type="ECO:0000313" key="1">
    <source>
        <dbReference type="EMBL" id="DAD31233.1"/>
    </source>
</evidence>
<dbReference type="EMBL" id="DUZY01000003">
    <property type="protein sequence ID" value="DAD31233.1"/>
    <property type="molecule type" value="Genomic_DNA"/>
</dbReference>
<reference evidence="1 2" key="1">
    <citation type="journal article" date="2020" name="Mol. Biol. Evol.">
        <title>Distinct Expression and Methylation Patterns for Genes with Different Fates following a Single Whole-Genome Duplication in Flowering Plants.</title>
        <authorList>
            <person name="Shi T."/>
            <person name="Rahmani R.S."/>
            <person name="Gugger P.F."/>
            <person name="Wang M."/>
            <person name="Li H."/>
            <person name="Zhang Y."/>
            <person name="Li Z."/>
            <person name="Wang Q."/>
            <person name="Van de Peer Y."/>
            <person name="Marchal K."/>
            <person name="Chen J."/>
        </authorList>
    </citation>
    <scope>NUCLEOTIDE SEQUENCE [LARGE SCALE GENOMIC DNA]</scope>
    <source>
        <tissue evidence="1">Leaf</tissue>
    </source>
</reference>
<dbReference type="AlphaFoldDB" id="A0A822YGF8"/>
<organism evidence="1 2">
    <name type="scientific">Nelumbo nucifera</name>
    <name type="common">Sacred lotus</name>
    <dbReference type="NCBI Taxonomy" id="4432"/>
    <lineage>
        <taxon>Eukaryota</taxon>
        <taxon>Viridiplantae</taxon>
        <taxon>Streptophyta</taxon>
        <taxon>Embryophyta</taxon>
        <taxon>Tracheophyta</taxon>
        <taxon>Spermatophyta</taxon>
        <taxon>Magnoliopsida</taxon>
        <taxon>Proteales</taxon>
        <taxon>Nelumbonaceae</taxon>
        <taxon>Nelumbo</taxon>
    </lineage>
</organism>